<protein>
    <submittedName>
        <fullName evidence="1">N-acetyltransferase</fullName>
    </submittedName>
</protein>
<dbReference type="OrthoDB" id="5177616at2"/>
<dbReference type="Proteomes" id="UP000280935">
    <property type="component" value="Unassembled WGS sequence"/>
</dbReference>
<reference evidence="1 2" key="1">
    <citation type="submission" date="2018-11" db="EMBL/GenBank/DDBJ databases">
        <title>Genomes From Bacteria Associated with the Canine Oral Cavity: a Test Case for Automated Genome-Based Taxonomic Assignment.</title>
        <authorList>
            <person name="Coil D.A."/>
            <person name="Jospin G."/>
            <person name="Darling A.E."/>
            <person name="Wallis C."/>
            <person name="Davis I.J."/>
            <person name="Harris S."/>
            <person name="Eisen J.A."/>
            <person name="Holcombe L.J."/>
            <person name="O'Flynn C."/>
        </authorList>
    </citation>
    <scope>NUCLEOTIDE SEQUENCE [LARGE SCALE GENOMIC DNA]</scope>
    <source>
        <strain evidence="1 2">OH2822_COT-296</strain>
    </source>
</reference>
<dbReference type="AlphaFoldDB" id="A0A3P1WTZ5"/>
<dbReference type="Pfam" id="PF13523">
    <property type="entry name" value="Acetyltransf_8"/>
    <property type="match status" value="1"/>
</dbReference>
<organism evidence="1 2">
    <name type="scientific">Arachnia propionica</name>
    <dbReference type="NCBI Taxonomy" id="1750"/>
    <lineage>
        <taxon>Bacteria</taxon>
        <taxon>Bacillati</taxon>
        <taxon>Actinomycetota</taxon>
        <taxon>Actinomycetes</taxon>
        <taxon>Propionibacteriales</taxon>
        <taxon>Propionibacteriaceae</taxon>
        <taxon>Arachnia</taxon>
    </lineage>
</organism>
<sequence>MVAAWMSLPHLAETWQQAWPTERWMSHLEAQLAGTYSVPAIVLWEGAPVGYVEIYRAARDEVGRCYRSEPHDMGFHIAVGRPELTGRGRFSPLLPILADALMVADRSCEVVVADPDVDNVRMHRALSRHGWQGGAEIETRPDRRIRLFHRTAAHLDPANRGLLA</sequence>
<dbReference type="Gene3D" id="3.40.630.30">
    <property type="match status" value="1"/>
</dbReference>
<dbReference type="SUPFAM" id="SSF55729">
    <property type="entry name" value="Acyl-CoA N-acyltransferases (Nat)"/>
    <property type="match status" value="1"/>
</dbReference>
<dbReference type="InterPro" id="IPR016181">
    <property type="entry name" value="Acyl_CoA_acyltransferase"/>
</dbReference>
<evidence type="ECO:0000313" key="1">
    <source>
        <dbReference type="EMBL" id="RRD49755.1"/>
    </source>
</evidence>
<keyword evidence="1" id="KW-0808">Transferase</keyword>
<accession>A0A3P1WTZ5</accession>
<gene>
    <name evidence="1" type="ORF">EII35_07040</name>
</gene>
<comment type="caution">
    <text evidence="1">The sequence shown here is derived from an EMBL/GenBank/DDBJ whole genome shotgun (WGS) entry which is preliminary data.</text>
</comment>
<dbReference type="GO" id="GO:0016410">
    <property type="term" value="F:N-acyltransferase activity"/>
    <property type="evidence" value="ECO:0007669"/>
    <property type="project" value="TreeGrafter"/>
</dbReference>
<dbReference type="EMBL" id="RQYT01000012">
    <property type="protein sequence ID" value="RRD49755.1"/>
    <property type="molecule type" value="Genomic_DNA"/>
</dbReference>
<proteinExistence type="predicted"/>
<dbReference type="PANTHER" id="PTHR31438">
    <property type="entry name" value="LYSINE N-ACYLTRANSFERASE C17G9.06C-RELATED"/>
    <property type="match status" value="1"/>
</dbReference>
<evidence type="ECO:0000313" key="2">
    <source>
        <dbReference type="Proteomes" id="UP000280935"/>
    </source>
</evidence>
<name>A0A3P1WTZ5_9ACTN</name>
<dbReference type="PANTHER" id="PTHR31438:SF1">
    <property type="entry name" value="LYSINE N-ACYLTRANSFERASE C17G9.06C-RELATED"/>
    <property type="match status" value="1"/>
</dbReference>